<protein>
    <submittedName>
        <fullName evidence="1">Transcriptional regulator</fullName>
    </submittedName>
</protein>
<proteinExistence type="predicted"/>
<sequence length="98" mass="11636">GIEELLHCMEGIVLLNEERLIDYLARYDKAFLYQKTGYLLERIKEQANISESLLELCRAKGTKSVKWLTNNEESDTFVNKWRMYVPQELTSKEEYELI</sequence>
<evidence type="ECO:0000313" key="1">
    <source>
        <dbReference type="EMBL" id="RGX82922.1"/>
    </source>
</evidence>
<dbReference type="Proteomes" id="UP000285604">
    <property type="component" value="Unassembled WGS sequence"/>
</dbReference>
<comment type="caution">
    <text evidence="1">The sequence shown here is derived from an EMBL/GenBank/DDBJ whole genome shotgun (WGS) entry which is preliminary data.</text>
</comment>
<evidence type="ECO:0000313" key="2">
    <source>
        <dbReference type="Proteomes" id="UP000285604"/>
    </source>
</evidence>
<feature type="non-terminal residue" evidence="1">
    <location>
        <position position="1"/>
    </location>
</feature>
<dbReference type="EMBL" id="QSCI01000268">
    <property type="protein sequence ID" value="RGX82922.1"/>
    <property type="molecule type" value="Genomic_DNA"/>
</dbReference>
<dbReference type="AlphaFoldDB" id="A0AA92UKS3"/>
<gene>
    <name evidence="1" type="ORF">DXA63_17500</name>
</gene>
<accession>A0AA92UKS3</accession>
<organism evidence="1 2">
    <name type="scientific">Segatella copri</name>
    <dbReference type="NCBI Taxonomy" id="165179"/>
    <lineage>
        <taxon>Bacteria</taxon>
        <taxon>Pseudomonadati</taxon>
        <taxon>Bacteroidota</taxon>
        <taxon>Bacteroidia</taxon>
        <taxon>Bacteroidales</taxon>
        <taxon>Prevotellaceae</taxon>
        <taxon>Segatella</taxon>
    </lineage>
</organism>
<reference evidence="1 2" key="1">
    <citation type="submission" date="2018-08" db="EMBL/GenBank/DDBJ databases">
        <title>A genome reference for cultivated species of the human gut microbiota.</title>
        <authorList>
            <person name="Zou Y."/>
            <person name="Xue W."/>
            <person name="Luo G."/>
        </authorList>
    </citation>
    <scope>NUCLEOTIDE SEQUENCE [LARGE SCALE GENOMIC DNA]</scope>
    <source>
        <strain evidence="1 2">OF03-3</strain>
    </source>
</reference>
<name>A0AA92UKS3_9BACT</name>